<keyword evidence="9" id="KW-0833">Ubl conjugation pathway</keyword>
<dbReference type="SUPFAM" id="SSF57850">
    <property type="entry name" value="RING/U-box"/>
    <property type="match status" value="1"/>
</dbReference>
<evidence type="ECO:0000256" key="9">
    <source>
        <dbReference type="ARBA" id="ARBA00022786"/>
    </source>
</evidence>
<evidence type="ECO:0000256" key="11">
    <source>
        <dbReference type="ARBA" id="ARBA00022989"/>
    </source>
</evidence>
<dbReference type="RefSeq" id="XP_024663476.1">
    <property type="nucleotide sequence ID" value="XM_024807708.1"/>
</dbReference>
<evidence type="ECO:0000256" key="14">
    <source>
        <dbReference type="SAM" id="MobiDB-lite"/>
    </source>
</evidence>
<proteinExistence type="predicted"/>
<dbReference type="InterPro" id="IPR013083">
    <property type="entry name" value="Znf_RING/FYVE/PHD"/>
</dbReference>
<evidence type="ECO:0000256" key="12">
    <source>
        <dbReference type="ARBA" id="ARBA00023136"/>
    </source>
</evidence>
<evidence type="ECO:0000256" key="7">
    <source>
        <dbReference type="ARBA" id="ARBA00022723"/>
    </source>
</evidence>
<keyword evidence="11 15" id="KW-1133">Transmembrane helix</keyword>
<dbReference type="InterPro" id="IPR011016">
    <property type="entry name" value="Znf_RING-CH"/>
</dbReference>
<feature type="region of interest" description="Disordered" evidence="14">
    <location>
        <begin position="215"/>
        <end position="247"/>
    </location>
</feature>
<dbReference type="GO" id="GO:0008270">
    <property type="term" value="F:zinc ion binding"/>
    <property type="evidence" value="ECO:0007669"/>
    <property type="project" value="UniProtKB-KW"/>
</dbReference>
<evidence type="ECO:0000256" key="5">
    <source>
        <dbReference type="ARBA" id="ARBA00022679"/>
    </source>
</evidence>
<keyword evidence="5" id="KW-0808">Transferase</keyword>
<evidence type="ECO:0000256" key="13">
    <source>
        <dbReference type="PROSITE-ProRule" id="PRU00175"/>
    </source>
</evidence>
<dbReference type="GeneID" id="36514899"/>
<keyword evidence="8 13" id="KW-0863">Zinc-finger</keyword>
<evidence type="ECO:0000313" key="19">
    <source>
        <dbReference type="Proteomes" id="UP000238350"/>
    </source>
</evidence>
<dbReference type="PROSITE" id="PS50089">
    <property type="entry name" value="ZF_RING_2"/>
    <property type="match status" value="1"/>
</dbReference>
<feature type="transmembrane region" description="Helical" evidence="15">
    <location>
        <begin position="419"/>
        <end position="437"/>
    </location>
</feature>
<dbReference type="Gene3D" id="3.30.40.10">
    <property type="entry name" value="Zinc/RING finger domain, C3HC4 (zinc finger)"/>
    <property type="match status" value="1"/>
</dbReference>
<feature type="domain" description="RING-type" evidence="16">
    <location>
        <begin position="5"/>
        <end position="53"/>
    </location>
</feature>
<dbReference type="Proteomes" id="UP000238350">
    <property type="component" value="Unassembled WGS sequence"/>
</dbReference>
<evidence type="ECO:0000313" key="18">
    <source>
        <dbReference type="EMBL" id="PRT53530.1"/>
    </source>
</evidence>
<keyword evidence="19" id="KW-1185">Reference proteome</keyword>
<dbReference type="InterPro" id="IPR001841">
    <property type="entry name" value="Znf_RING"/>
</dbReference>
<dbReference type="GO" id="GO:0061630">
    <property type="term" value="F:ubiquitin protein ligase activity"/>
    <property type="evidence" value="ECO:0007669"/>
    <property type="project" value="UniProtKB-EC"/>
</dbReference>
<dbReference type="GO" id="GO:0036503">
    <property type="term" value="P:ERAD pathway"/>
    <property type="evidence" value="ECO:0007669"/>
    <property type="project" value="TreeGrafter"/>
</dbReference>
<evidence type="ECO:0000256" key="4">
    <source>
        <dbReference type="ARBA" id="ARBA00012483"/>
    </source>
</evidence>
<dbReference type="GO" id="GO:0005789">
    <property type="term" value="C:endoplasmic reticulum membrane"/>
    <property type="evidence" value="ECO:0007669"/>
    <property type="project" value="TreeGrafter"/>
</dbReference>
<feature type="transmembrane region" description="Helical" evidence="15">
    <location>
        <begin position="553"/>
        <end position="571"/>
    </location>
</feature>
<dbReference type="PANTHER" id="PTHR13145:SF0">
    <property type="entry name" value="E3 UBIQUITIN-PROTEIN LIGASE MARCHF6"/>
    <property type="match status" value="1"/>
</dbReference>
<feature type="transmembrane region" description="Helical" evidence="15">
    <location>
        <begin position="89"/>
        <end position="107"/>
    </location>
</feature>
<dbReference type="Pfam" id="PF12906">
    <property type="entry name" value="RINGv"/>
    <property type="match status" value="1"/>
</dbReference>
<name>A0A2T0FEY3_9ASCO</name>
<accession>A0A2T0FEY3</accession>
<evidence type="ECO:0000256" key="6">
    <source>
        <dbReference type="ARBA" id="ARBA00022692"/>
    </source>
</evidence>
<feature type="domain" description="RING-CH-type" evidence="17">
    <location>
        <begin position="1"/>
        <end position="59"/>
    </location>
</feature>
<gene>
    <name evidence="18" type="ORF">B9G98_01150</name>
</gene>
<keyword evidence="12 15" id="KW-0472">Membrane</keyword>
<comment type="catalytic activity">
    <reaction evidence="1">
        <text>S-ubiquitinyl-[E2 ubiquitin-conjugating enzyme]-L-cysteine + [acceptor protein]-L-lysine = [E2 ubiquitin-conjugating enzyme]-L-cysteine + N(6)-ubiquitinyl-[acceptor protein]-L-lysine.</text>
        <dbReference type="EC" id="2.3.2.27"/>
    </reaction>
</comment>
<feature type="transmembrane region" description="Helical" evidence="15">
    <location>
        <begin position="515"/>
        <end position="541"/>
    </location>
</feature>
<feature type="transmembrane region" description="Helical" evidence="15">
    <location>
        <begin position="672"/>
        <end position="701"/>
    </location>
</feature>
<dbReference type="EMBL" id="NDIQ01000001">
    <property type="protein sequence ID" value="PRT53530.1"/>
    <property type="molecule type" value="Genomic_DNA"/>
</dbReference>
<dbReference type="OrthoDB" id="1108038at2759"/>
<dbReference type="EC" id="2.3.2.27" evidence="4"/>
<dbReference type="FunFam" id="3.30.40.10:FF:000287">
    <property type="entry name" value="RING finger membrane protein"/>
    <property type="match status" value="1"/>
</dbReference>
<evidence type="ECO:0000256" key="3">
    <source>
        <dbReference type="ARBA" id="ARBA00004906"/>
    </source>
</evidence>
<comment type="caution">
    <text evidence="18">The sequence shown here is derived from an EMBL/GenBank/DDBJ whole genome shotgun (WGS) entry which is preliminary data.</text>
</comment>
<keyword evidence="6 15" id="KW-0812">Transmembrane</keyword>
<dbReference type="PANTHER" id="PTHR13145">
    <property type="entry name" value="SSM4 PROTEIN"/>
    <property type="match status" value="1"/>
</dbReference>
<dbReference type="CDD" id="cd16702">
    <property type="entry name" value="RING_CH-C4HC3_MARCH6"/>
    <property type="match status" value="1"/>
</dbReference>
<evidence type="ECO:0000256" key="2">
    <source>
        <dbReference type="ARBA" id="ARBA00004141"/>
    </source>
</evidence>
<keyword evidence="7" id="KW-0479">Metal-binding</keyword>
<evidence type="ECO:0000259" key="17">
    <source>
        <dbReference type="PROSITE" id="PS51292"/>
    </source>
</evidence>
<dbReference type="SMART" id="SM00744">
    <property type="entry name" value="RINGv"/>
    <property type="match status" value="1"/>
</dbReference>
<evidence type="ECO:0000256" key="8">
    <source>
        <dbReference type="ARBA" id="ARBA00022771"/>
    </source>
</evidence>
<feature type="transmembrane region" description="Helical" evidence="15">
    <location>
        <begin position="457"/>
        <end position="477"/>
    </location>
</feature>
<evidence type="ECO:0000256" key="15">
    <source>
        <dbReference type="SAM" id="Phobius"/>
    </source>
</evidence>
<feature type="transmembrane region" description="Helical" evidence="15">
    <location>
        <begin position="713"/>
        <end position="732"/>
    </location>
</feature>
<organism evidence="18 19">
    <name type="scientific">Wickerhamiella sorbophila</name>
    <dbReference type="NCBI Taxonomy" id="45607"/>
    <lineage>
        <taxon>Eukaryota</taxon>
        <taxon>Fungi</taxon>
        <taxon>Dikarya</taxon>
        <taxon>Ascomycota</taxon>
        <taxon>Saccharomycotina</taxon>
        <taxon>Dipodascomycetes</taxon>
        <taxon>Dipodascales</taxon>
        <taxon>Trichomonascaceae</taxon>
        <taxon>Wickerhamiella</taxon>
    </lineage>
</organism>
<comment type="subcellular location">
    <subcellularLocation>
        <location evidence="2">Membrane</location>
        <topology evidence="2">Multi-pass membrane protein</topology>
    </subcellularLocation>
</comment>
<evidence type="ECO:0000259" key="16">
    <source>
        <dbReference type="PROSITE" id="PS50089"/>
    </source>
</evidence>
<dbReference type="PROSITE" id="PS51292">
    <property type="entry name" value="ZF_RING_CH"/>
    <property type="match status" value="1"/>
</dbReference>
<feature type="transmembrane region" description="Helical" evidence="15">
    <location>
        <begin position="359"/>
        <end position="381"/>
    </location>
</feature>
<evidence type="ECO:0000256" key="10">
    <source>
        <dbReference type="ARBA" id="ARBA00022833"/>
    </source>
</evidence>
<feature type="transmembrane region" description="Helical" evidence="15">
    <location>
        <begin position="163"/>
        <end position="183"/>
    </location>
</feature>
<reference evidence="18 19" key="1">
    <citation type="submission" date="2017-04" db="EMBL/GenBank/DDBJ databases">
        <title>Genome sequencing of [Candida] sorbophila.</title>
        <authorList>
            <person name="Ahn J.O."/>
        </authorList>
    </citation>
    <scope>NUCLEOTIDE SEQUENCE [LARGE SCALE GENOMIC DNA]</scope>
    <source>
        <strain evidence="18 19">DS02</strain>
    </source>
</reference>
<evidence type="ECO:0000256" key="1">
    <source>
        <dbReference type="ARBA" id="ARBA00000900"/>
    </source>
</evidence>
<keyword evidence="10" id="KW-0862">Zinc</keyword>
<feature type="transmembrane region" description="Helical" evidence="15">
    <location>
        <begin position="850"/>
        <end position="872"/>
    </location>
</feature>
<comment type="pathway">
    <text evidence="3">Protein modification; protein ubiquitination.</text>
</comment>
<feature type="transmembrane region" description="Helical" evidence="15">
    <location>
        <begin position="393"/>
        <end position="412"/>
    </location>
</feature>
<dbReference type="STRING" id="45607.A0A2T0FEY3"/>
<dbReference type="AlphaFoldDB" id="A0A2T0FEY3"/>
<protein>
    <recommendedName>
        <fullName evidence="4">RING-type E3 ubiquitin transferase</fullName>
        <ecNumber evidence="4">2.3.2.27</ecNumber>
    </recommendedName>
</protein>
<sequence length="896" mass="102140">MDEVCRICRSEATDDEPLYHPCRCSGSIKYVHQDCLLEWLKHSSKGQYCELCHTKYTFTSVYEPDMPEKLPVTAHIYHFLTLVRRGSRYASMLIWIHIWYLTLAITLKYELEFSTIYGNNLHRVMPHYILQIFLSKLGREPVFEAAWPYSLLPNEIQHATVRGTFALIALIFTALILITVSAWTTEDPFFRHEIEHLQDGEVGPMEVPDLADNVGDAPVPQNAAENDEDDNGLIWGPAPADPAQDDGQEDWDNVDDLFEAGNDEDDGEGVLREIWINAEAFVGAPWGQQIVEIVSTVVKLSVMVVAFYGCPHALGRLHIHAAMYVPAYLQALWNFARRGPVDLEASLSRVFLMQVPEAVPFEIMALVLGYIDIAMATYFIYRQFFQVMLSDESYRGVLVSMVYVLSTMKVLCVVVVEMISFPIFCGINFHIAIFPLVDVSWRVTVEYVKSHPYQAAVSYWASGLLYMSVLAGFLSVCRKFLRPGVLYFVQDPSDPRYQPVRTILMNGLIDHLRKVLLSAVMYTFLIVGGIGSVCTFVRFILPILYPVNLGFEFTWDLLQLWPFAGMLLIQYRDGAFSKKRWARILRMVLPVFFRRSADLAGIRHFLFADAPKPPAGQAGKFVRAPSNDYFKMRKNLELFVPVTPDDKRLDGVEGLSERELQKYTLVWRPSYFWARIAFFMVSLWAMLACSSCLLVFLPLFVGRMVSNYFLSSPVTNSSISLLVGQAVMWGIFKYHQQFLHLKTQMAADPLLAYRIHTYTLVLGLFADQCLNFPQILPPAIQRAIVTSHVPVASYVVYGIPLLFWERANIDPITREQLRGLIGSLAKLLVGRTAFMLLLPRRLQQILAVDARAGFLLLAVYAVLMRFGVFAYISEWNSRARESYYSRGVQLINLREN</sequence>